<dbReference type="eggNOG" id="KOG3430">
    <property type="taxonomic scope" value="Eukaryota"/>
</dbReference>
<dbReference type="PANTHER" id="PTHR11886">
    <property type="entry name" value="DYNEIN LIGHT CHAIN"/>
    <property type="match status" value="1"/>
</dbReference>
<comment type="subcellular location">
    <subcellularLocation>
        <location evidence="2 10">Cytoplasm</location>
        <location evidence="2 10">Cytoskeleton</location>
    </subcellularLocation>
    <subcellularLocation>
        <location evidence="1">Nucleus</location>
    </subcellularLocation>
</comment>
<dbReference type="PANTHER" id="PTHR11886:SF35">
    <property type="entry name" value="DYNEIN LIGHT CHAIN"/>
    <property type="match status" value="1"/>
</dbReference>
<comment type="similarity">
    <text evidence="10">Belongs to the dynein light chain family.</text>
</comment>
<keyword evidence="10" id="KW-0243">Dynein</keyword>
<evidence type="ECO:0000256" key="10">
    <source>
        <dbReference type="RuleBase" id="RU365010"/>
    </source>
</evidence>
<dbReference type="AlphaFoldDB" id="A0A0V1BXP6"/>
<keyword evidence="4 10" id="KW-0963">Cytoplasm</keyword>
<keyword evidence="5 10" id="KW-0493">Microtubule</keyword>
<keyword evidence="12" id="KW-1185">Reference proteome</keyword>
<sequence length="141" mass="16292">MHRCFKALELSIPRKTKAESSTLSDYKKSIYNLLRGRTVLRKMASPNKAEENESSTDAIIQITDMPEKMRENTIRIVKEACSKHTNEKDIAFEVKTEMDNNYGQSWLCIVGKCYGSYVTSENGTYIYLYYKQMAFLIFKSA</sequence>
<keyword evidence="8 10" id="KW-0206">Cytoskeleton</keyword>
<dbReference type="GO" id="GO:0005634">
    <property type="term" value="C:nucleus"/>
    <property type="evidence" value="ECO:0007669"/>
    <property type="project" value="UniProtKB-SubCell"/>
</dbReference>
<dbReference type="FunFam" id="3.30.740.10:FF:000005">
    <property type="entry name" value="Dynein light chain"/>
    <property type="match status" value="1"/>
</dbReference>
<dbReference type="GO" id="GO:0007017">
    <property type="term" value="P:microtubule-based process"/>
    <property type="evidence" value="ECO:0007669"/>
    <property type="project" value="InterPro"/>
</dbReference>
<organism evidence="11 12">
    <name type="scientific">Trichinella spiralis</name>
    <name type="common">Trichina worm</name>
    <dbReference type="NCBI Taxonomy" id="6334"/>
    <lineage>
        <taxon>Eukaryota</taxon>
        <taxon>Metazoa</taxon>
        <taxon>Ecdysozoa</taxon>
        <taxon>Nematoda</taxon>
        <taxon>Enoplea</taxon>
        <taxon>Dorylaimia</taxon>
        <taxon>Trichinellida</taxon>
        <taxon>Trichinellidae</taxon>
        <taxon>Trichinella</taxon>
    </lineage>
</organism>
<dbReference type="OrthoDB" id="10033309at2759"/>
<dbReference type="Proteomes" id="UP000054776">
    <property type="component" value="Unassembled WGS sequence"/>
</dbReference>
<keyword evidence="3" id="KW-0813">Transport</keyword>
<keyword evidence="7" id="KW-0653">Protein transport</keyword>
<dbReference type="Pfam" id="PF01221">
    <property type="entry name" value="Dynein_light"/>
    <property type="match status" value="1"/>
</dbReference>
<dbReference type="GO" id="GO:0015031">
    <property type="term" value="P:protein transport"/>
    <property type="evidence" value="ECO:0007669"/>
    <property type="project" value="UniProtKB-KW"/>
</dbReference>
<keyword evidence="10" id="KW-0505">Motor protein</keyword>
<dbReference type="GO" id="GO:0051028">
    <property type="term" value="P:mRNA transport"/>
    <property type="evidence" value="ECO:0007669"/>
    <property type="project" value="UniProtKB-KW"/>
</dbReference>
<name>A0A0V1BXP6_TRISP</name>
<evidence type="ECO:0000256" key="1">
    <source>
        <dbReference type="ARBA" id="ARBA00004123"/>
    </source>
</evidence>
<protein>
    <recommendedName>
        <fullName evidence="10">Dynein light chain</fullName>
    </recommendedName>
</protein>
<dbReference type="GO" id="GO:0005874">
    <property type="term" value="C:microtubule"/>
    <property type="evidence" value="ECO:0007669"/>
    <property type="project" value="UniProtKB-KW"/>
</dbReference>
<keyword evidence="9" id="KW-0539">Nucleus</keyword>
<evidence type="ECO:0000256" key="2">
    <source>
        <dbReference type="ARBA" id="ARBA00004245"/>
    </source>
</evidence>
<comment type="caution">
    <text evidence="11">The sequence shown here is derived from an EMBL/GenBank/DDBJ whole genome shotgun (WGS) entry which is preliminary data.</text>
</comment>
<evidence type="ECO:0000256" key="3">
    <source>
        <dbReference type="ARBA" id="ARBA00022448"/>
    </source>
</evidence>
<dbReference type="SUPFAM" id="SSF54648">
    <property type="entry name" value="DLC"/>
    <property type="match status" value="1"/>
</dbReference>
<reference evidence="11 12" key="1">
    <citation type="submission" date="2015-01" db="EMBL/GenBank/DDBJ databases">
        <title>Evolution of Trichinella species and genotypes.</title>
        <authorList>
            <person name="Korhonen P.K."/>
            <person name="Edoardo P."/>
            <person name="Giuseppe L.R."/>
            <person name="Gasser R.B."/>
        </authorList>
    </citation>
    <scope>NUCLEOTIDE SEQUENCE [LARGE SCALE GENOMIC DNA]</scope>
    <source>
        <strain evidence="11">ISS3</strain>
    </source>
</reference>
<evidence type="ECO:0000256" key="8">
    <source>
        <dbReference type="ARBA" id="ARBA00023212"/>
    </source>
</evidence>
<dbReference type="InterPro" id="IPR037177">
    <property type="entry name" value="DLC_sf"/>
</dbReference>
<accession>A0A0V1BXP6</accession>
<gene>
    <name evidence="11" type="primary">DYN2</name>
    <name evidence="11" type="ORF">T01_14059</name>
</gene>
<evidence type="ECO:0000256" key="7">
    <source>
        <dbReference type="ARBA" id="ARBA00022927"/>
    </source>
</evidence>
<evidence type="ECO:0000256" key="4">
    <source>
        <dbReference type="ARBA" id="ARBA00022490"/>
    </source>
</evidence>
<evidence type="ECO:0000313" key="11">
    <source>
        <dbReference type="EMBL" id="KRY41821.1"/>
    </source>
</evidence>
<dbReference type="InterPro" id="IPR001372">
    <property type="entry name" value="Dynein_light_chain_typ-1/2"/>
</dbReference>
<dbReference type="GO" id="GO:0045505">
    <property type="term" value="F:dynein intermediate chain binding"/>
    <property type="evidence" value="ECO:0007669"/>
    <property type="project" value="TreeGrafter"/>
</dbReference>
<dbReference type="EMBL" id="JYDH01000006">
    <property type="protein sequence ID" value="KRY41821.1"/>
    <property type="molecule type" value="Genomic_DNA"/>
</dbReference>
<evidence type="ECO:0000313" key="12">
    <source>
        <dbReference type="Proteomes" id="UP000054776"/>
    </source>
</evidence>
<proteinExistence type="inferred from homology"/>
<dbReference type="InParanoid" id="A0A0V1BXP6"/>
<dbReference type="SMART" id="SM01375">
    <property type="entry name" value="Dynein_light"/>
    <property type="match status" value="1"/>
</dbReference>
<evidence type="ECO:0000256" key="6">
    <source>
        <dbReference type="ARBA" id="ARBA00022816"/>
    </source>
</evidence>
<keyword evidence="6" id="KW-0509">mRNA transport</keyword>
<evidence type="ECO:0000256" key="5">
    <source>
        <dbReference type="ARBA" id="ARBA00022701"/>
    </source>
</evidence>
<dbReference type="GO" id="GO:0005868">
    <property type="term" value="C:cytoplasmic dynein complex"/>
    <property type="evidence" value="ECO:0007669"/>
    <property type="project" value="TreeGrafter"/>
</dbReference>
<dbReference type="STRING" id="6334.A0A0V1BXP6"/>
<evidence type="ECO:0000256" key="9">
    <source>
        <dbReference type="ARBA" id="ARBA00023242"/>
    </source>
</evidence>
<dbReference type="Gene3D" id="3.30.740.10">
    <property type="entry name" value="Protein Inhibitor Of Neuronal Nitric Oxide Synthase"/>
    <property type="match status" value="1"/>
</dbReference>